<keyword evidence="2 5" id="KW-0812">Transmembrane</keyword>
<evidence type="ECO:0000256" key="5">
    <source>
        <dbReference type="SAM" id="Phobius"/>
    </source>
</evidence>
<evidence type="ECO:0000256" key="3">
    <source>
        <dbReference type="ARBA" id="ARBA00022989"/>
    </source>
</evidence>
<feature type="transmembrane region" description="Helical" evidence="5">
    <location>
        <begin position="352"/>
        <end position="369"/>
    </location>
</feature>
<feature type="domain" description="ABC-2 type transporter transmembrane" evidence="6">
    <location>
        <begin position="25"/>
        <end position="368"/>
    </location>
</feature>
<comment type="subcellular location">
    <subcellularLocation>
        <location evidence="1">Membrane</location>
        <topology evidence="1">Multi-pass membrane protein</topology>
    </subcellularLocation>
</comment>
<name>A0A172T1U3_FERPE</name>
<sequence>MKSTESSGLLELFISLFKQFFLRSKESVFWLVIFPTILFLILTTIFGNVEENVELKVKILGESKMLEKVFSDIKQFQTEFVTFTDEAEKLSKFKELNNELRSGKIHAYAVLPRNFDSEFSIATILQKTKLQRKVEVNIYYVPVRQESKLAGDILSSVFNSLGTKEIVPVETYKLSEGEFEYNEFIYPGVVGMAILSVFIFGFMSEVEYLYRRGMLRRFYTTPINIINILIFTALVNMIELILGIFVLSLFANLKGVDVGKYLPSMISHVPLACVLLTLLSLNVLIFSKNQPSRVFVFGQIYFQAQMFAGGFYFPLKFANPVVKNFARFLPLTYTVDAIRLANHLNAFEEGHVLVPIIYILLLGINLILFSKKLKVAEE</sequence>
<dbReference type="Pfam" id="PF12698">
    <property type="entry name" value="ABC2_membrane_3"/>
    <property type="match status" value="1"/>
</dbReference>
<dbReference type="InterPro" id="IPR052902">
    <property type="entry name" value="ABC-2_transporter"/>
</dbReference>
<proteinExistence type="predicted"/>
<dbReference type="PANTHER" id="PTHR43027">
    <property type="entry name" value="DOXORUBICIN RESISTANCE ABC TRANSPORTER PERMEASE PROTEIN DRRC-RELATED"/>
    <property type="match status" value="1"/>
</dbReference>
<gene>
    <name evidence="7" type="ORF">JM64_02155</name>
</gene>
<feature type="transmembrane region" description="Helical" evidence="5">
    <location>
        <begin position="225"/>
        <end position="253"/>
    </location>
</feature>
<dbReference type="Proteomes" id="UP000077096">
    <property type="component" value="Chromosome"/>
</dbReference>
<dbReference type="PATRIC" id="fig|93466.3.peg.482"/>
<dbReference type="OrthoDB" id="9771950at2"/>
<dbReference type="GO" id="GO:0140359">
    <property type="term" value="F:ABC-type transporter activity"/>
    <property type="evidence" value="ECO:0007669"/>
    <property type="project" value="InterPro"/>
</dbReference>
<dbReference type="AlphaFoldDB" id="A0A172T1U3"/>
<dbReference type="InterPro" id="IPR013525">
    <property type="entry name" value="ABC2_TM"/>
</dbReference>
<organism evidence="7 8">
    <name type="scientific">Fervidobacterium pennivorans</name>
    <dbReference type="NCBI Taxonomy" id="93466"/>
    <lineage>
        <taxon>Bacteria</taxon>
        <taxon>Thermotogati</taxon>
        <taxon>Thermotogota</taxon>
        <taxon>Thermotogae</taxon>
        <taxon>Thermotogales</taxon>
        <taxon>Fervidobacteriaceae</taxon>
        <taxon>Fervidobacterium</taxon>
    </lineage>
</organism>
<reference evidence="7 8" key="1">
    <citation type="submission" date="2014-08" db="EMBL/GenBank/DDBJ databases">
        <title>Fervidobacterium pennivorans DYC genome.</title>
        <authorList>
            <person name="Wushke S."/>
        </authorList>
    </citation>
    <scope>NUCLEOTIDE SEQUENCE [LARGE SCALE GENOMIC DNA]</scope>
    <source>
        <strain evidence="7 8">DYC</strain>
    </source>
</reference>
<feature type="transmembrane region" description="Helical" evidence="5">
    <location>
        <begin position="184"/>
        <end position="204"/>
    </location>
</feature>
<evidence type="ECO:0000256" key="4">
    <source>
        <dbReference type="ARBA" id="ARBA00023136"/>
    </source>
</evidence>
<evidence type="ECO:0000313" key="7">
    <source>
        <dbReference type="EMBL" id="ANE40934.1"/>
    </source>
</evidence>
<feature type="transmembrane region" description="Helical" evidence="5">
    <location>
        <begin position="294"/>
        <end position="315"/>
    </location>
</feature>
<accession>A0A172T1U3</accession>
<evidence type="ECO:0000259" key="6">
    <source>
        <dbReference type="Pfam" id="PF12698"/>
    </source>
</evidence>
<evidence type="ECO:0000256" key="1">
    <source>
        <dbReference type="ARBA" id="ARBA00004141"/>
    </source>
</evidence>
<keyword evidence="4 5" id="KW-0472">Membrane</keyword>
<feature type="transmembrane region" description="Helical" evidence="5">
    <location>
        <begin position="265"/>
        <end position="287"/>
    </location>
</feature>
<dbReference type="EMBL" id="CP011393">
    <property type="protein sequence ID" value="ANE40934.1"/>
    <property type="molecule type" value="Genomic_DNA"/>
</dbReference>
<feature type="transmembrane region" description="Helical" evidence="5">
    <location>
        <begin position="28"/>
        <end position="47"/>
    </location>
</feature>
<evidence type="ECO:0000256" key="2">
    <source>
        <dbReference type="ARBA" id="ARBA00022692"/>
    </source>
</evidence>
<dbReference type="PANTHER" id="PTHR43027:SF2">
    <property type="entry name" value="TRANSPORT PERMEASE PROTEIN"/>
    <property type="match status" value="1"/>
</dbReference>
<keyword evidence="3 5" id="KW-1133">Transmembrane helix</keyword>
<protein>
    <submittedName>
        <fullName evidence="7">ABC transporter</fullName>
    </submittedName>
</protein>
<evidence type="ECO:0000313" key="8">
    <source>
        <dbReference type="Proteomes" id="UP000077096"/>
    </source>
</evidence>
<dbReference type="GO" id="GO:0016020">
    <property type="term" value="C:membrane"/>
    <property type="evidence" value="ECO:0007669"/>
    <property type="project" value="UniProtKB-SubCell"/>
</dbReference>
<dbReference type="KEGG" id="fng:JM64_02155"/>